<evidence type="ECO:0000256" key="3">
    <source>
        <dbReference type="ARBA" id="ARBA00022452"/>
    </source>
</evidence>
<evidence type="ECO:0000313" key="14">
    <source>
        <dbReference type="EMBL" id="HHI97230.1"/>
    </source>
</evidence>
<dbReference type="GO" id="GO:0044718">
    <property type="term" value="P:siderophore transmembrane transport"/>
    <property type="evidence" value="ECO:0007669"/>
    <property type="project" value="TreeGrafter"/>
</dbReference>
<feature type="domain" description="TonB-dependent receptor-like beta-barrel" evidence="12">
    <location>
        <begin position="274"/>
        <end position="646"/>
    </location>
</feature>
<keyword evidence="4 10" id="KW-0812">Transmembrane</keyword>
<keyword evidence="7 10" id="KW-0472">Membrane</keyword>
<dbReference type="EMBL" id="DROK01000151">
    <property type="protein sequence ID" value="HHI97230.1"/>
    <property type="molecule type" value="Genomic_DNA"/>
</dbReference>
<organism evidence="14">
    <name type="scientific">Thermodesulfatator atlanticus</name>
    <dbReference type="NCBI Taxonomy" id="501497"/>
    <lineage>
        <taxon>Bacteria</taxon>
        <taxon>Pseudomonadati</taxon>
        <taxon>Thermodesulfobacteriota</taxon>
        <taxon>Thermodesulfobacteria</taxon>
        <taxon>Thermodesulfobacteriales</taxon>
        <taxon>Thermodesulfatatoraceae</taxon>
        <taxon>Thermodesulfatator</taxon>
    </lineage>
</organism>
<comment type="similarity">
    <text evidence="10 11">Belongs to the TonB-dependent receptor family.</text>
</comment>
<dbReference type="Pfam" id="PF07715">
    <property type="entry name" value="Plug"/>
    <property type="match status" value="1"/>
</dbReference>
<keyword evidence="2 10" id="KW-0813">Transport</keyword>
<keyword evidence="5" id="KW-0732">Signal</keyword>
<dbReference type="InterPro" id="IPR036942">
    <property type="entry name" value="Beta-barrel_TonB_sf"/>
</dbReference>
<dbReference type="CDD" id="cd01347">
    <property type="entry name" value="ligand_gated_channel"/>
    <property type="match status" value="1"/>
</dbReference>
<dbReference type="GO" id="GO:0009279">
    <property type="term" value="C:cell outer membrane"/>
    <property type="evidence" value="ECO:0007669"/>
    <property type="project" value="UniProtKB-SubCell"/>
</dbReference>
<dbReference type="PANTHER" id="PTHR30069:SF29">
    <property type="entry name" value="HEMOGLOBIN AND HEMOGLOBIN-HAPTOGLOBIN-BINDING PROTEIN 1-RELATED"/>
    <property type="match status" value="1"/>
</dbReference>
<keyword evidence="8 14" id="KW-0675">Receptor</keyword>
<keyword evidence="9 10" id="KW-0998">Cell outer membrane</keyword>
<dbReference type="Proteomes" id="UP000886101">
    <property type="component" value="Unassembled WGS sequence"/>
</dbReference>
<name>A0A7V5U2K1_9BACT</name>
<keyword evidence="6 11" id="KW-0798">TonB box</keyword>
<evidence type="ECO:0000259" key="13">
    <source>
        <dbReference type="Pfam" id="PF07715"/>
    </source>
</evidence>
<evidence type="ECO:0000256" key="8">
    <source>
        <dbReference type="ARBA" id="ARBA00023170"/>
    </source>
</evidence>
<proteinExistence type="inferred from homology"/>
<protein>
    <submittedName>
        <fullName evidence="14">TonB-dependent receptor</fullName>
    </submittedName>
</protein>
<evidence type="ECO:0000256" key="5">
    <source>
        <dbReference type="ARBA" id="ARBA00022729"/>
    </source>
</evidence>
<dbReference type="InterPro" id="IPR012910">
    <property type="entry name" value="Plug_dom"/>
</dbReference>
<dbReference type="AlphaFoldDB" id="A0A7V5U2K1"/>
<dbReference type="Gene3D" id="2.170.130.10">
    <property type="entry name" value="TonB-dependent receptor, plug domain"/>
    <property type="match status" value="1"/>
</dbReference>
<dbReference type="GO" id="GO:0015344">
    <property type="term" value="F:siderophore uptake transmembrane transporter activity"/>
    <property type="evidence" value="ECO:0007669"/>
    <property type="project" value="TreeGrafter"/>
</dbReference>
<accession>A0A7V5U2K1</accession>
<comment type="caution">
    <text evidence="14">The sequence shown here is derived from an EMBL/GenBank/DDBJ whole genome shotgun (WGS) entry which is preliminary data.</text>
</comment>
<evidence type="ECO:0000259" key="12">
    <source>
        <dbReference type="Pfam" id="PF00593"/>
    </source>
</evidence>
<dbReference type="InterPro" id="IPR000531">
    <property type="entry name" value="Beta-barrel_TonB"/>
</dbReference>
<evidence type="ECO:0000256" key="9">
    <source>
        <dbReference type="ARBA" id="ARBA00023237"/>
    </source>
</evidence>
<feature type="domain" description="TonB-dependent receptor plug" evidence="13">
    <location>
        <begin position="49"/>
        <end position="158"/>
    </location>
</feature>
<comment type="subcellular location">
    <subcellularLocation>
        <location evidence="1 10">Cell outer membrane</location>
        <topology evidence="1 10">Multi-pass membrane protein</topology>
    </subcellularLocation>
</comment>
<sequence>MFYAKSIFAALFFCLILFFGGFQLKAEEIETEISYLELANIATGHPQSKFEAPSTVTVITAEEIKNIGARTVLEALRLVPGLIVGLDISGIPIVSLRGVYSAGSERILFLLNGIPVNNPLTGGGTLFFADLSVDKIERIEVIRGPGSVLYGSEAFTGVINIILKRDYLDHLGYWRGTYDFDEINLALDKKNQDFNLWFDFVHRDKNSSSLFVKRDRFSVFPLFSLSKNLPRYHHTSDWERRQEVYAGFSWKDLVLDVFYINHASGIPYNLSGVPSDKSRFARQNFMVNMFYKNSFKSVSIEQLFHFSYYYHDLYADFYPRGSIIRDVSNNVYYFPYGLKWRRKTDIYRLRYELKSRYNFGDHRLFGGLVFQNDTINDPKYYENVVPCSNGRCYSNVAYLVDLSDVFGWLREQDRFYYSLYLQDEYTIRKNIFLTLGMRYDWYDDFGDNLSFRAGLVFNLKKFWYLKLLYGEGFRAPSFRELYLKSCPVLPRSGNPSLDAEEMESYEIGLFYSSPAFQFGITYFYHNYDDLIYLAPDKFFNFYYKNSPSDAHTQGIEIEGKYIFGKLDYFLFSYAYLDHSSAEGFHCVPYHVFSFNFFKHLLRGISFDYRFYYLSSWPSYQIEDYSISDVIVRYINPLYELTIGVYNMWDHHYKYPDLSHFYIDNYLNPGRTIGVKLQIYF</sequence>
<keyword evidence="3 10" id="KW-1134">Transmembrane beta strand</keyword>
<evidence type="ECO:0000256" key="11">
    <source>
        <dbReference type="RuleBase" id="RU003357"/>
    </source>
</evidence>
<evidence type="ECO:0000256" key="10">
    <source>
        <dbReference type="PROSITE-ProRule" id="PRU01360"/>
    </source>
</evidence>
<dbReference type="PANTHER" id="PTHR30069">
    <property type="entry name" value="TONB-DEPENDENT OUTER MEMBRANE RECEPTOR"/>
    <property type="match status" value="1"/>
</dbReference>
<evidence type="ECO:0000256" key="4">
    <source>
        <dbReference type="ARBA" id="ARBA00022692"/>
    </source>
</evidence>
<reference evidence="14" key="1">
    <citation type="journal article" date="2020" name="mSystems">
        <title>Genome- and Community-Level Interaction Insights into Carbon Utilization and Element Cycling Functions of Hydrothermarchaeota in Hydrothermal Sediment.</title>
        <authorList>
            <person name="Zhou Z."/>
            <person name="Liu Y."/>
            <person name="Xu W."/>
            <person name="Pan J."/>
            <person name="Luo Z.H."/>
            <person name="Li M."/>
        </authorList>
    </citation>
    <scope>NUCLEOTIDE SEQUENCE [LARGE SCALE GENOMIC DNA]</scope>
    <source>
        <strain evidence="14">HyVt-533</strain>
    </source>
</reference>
<dbReference type="InterPro" id="IPR039426">
    <property type="entry name" value="TonB-dep_rcpt-like"/>
</dbReference>
<evidence type="ECO:0000256" key="6">
    <source>
        <dbReference type="ARBA" id="ARBA00023077"/>
    </source>
</evidence>
<gene>
    <name evidence="14" type="ORF">ENJ96_05195</name>
</gene>
<evidence type="ECO:0000256" key="2">
    <source>
        <dbReference type="ARBA" id="ARBA00022448"/>
    </source>
</evidence>
<dbReference type="PROSITE" id="PS52016">
    <property type="entry name" value="TONB_DEPENDENT_REC_3"/>
    <property type="match status" value="1"/>
</dbReference>
<dbReference type="SUPFAM" id="SSF56935">
    <property type="entry name" value="Porins"/>
    <property type="match status" value="1"/>
</dbReference>
<evidence type="ECO:0000256" key="1">
    <source>
        <dbReference type="ARBA" id="ARBA00004571"/>
    </source>
</evidence>
<dbReference type="InterPro" id="IPR037066">
    <property type="entry name" value="Plug_dom_sf"/>
</dbReference>
<dbReference type="Gene3D" id="2.40.170.20">
    <property type="entry name" value="TonB-dependent receptor, beta-barrel domain"/>
    <property type="match status" value="1"/>
</dbReference>
<evidence type="ECO:0000256" key="7">
    <source>
        <dbReference type="ARBA" id="ARBA00023136"/>
    </source>
</evidence>
<dbReference type="Pfam" id="PF00593">
    <property type="entry name" value="TonB_dep_Rec_b-barrel"/>
    <property type="match status" value="1"/>
</dbReference>